<proteinExistence type="predicted"/>
<organism evidence="2 3">
    <name type="scientific">Nakamurella endophytica</name>
    <dbReference type="NCBI Taxonomy" id="1748367"/>
    <lineage>
        <taxon>Bacteria</taxon>
        <taxon>Bacillati</taxon>
        <taxon>Actinomycetota</taxon>
        <taxon>Actinomycetes</taxon>
        <taxon>Nakamurellales</taxon>
        <taxon>Nakamurellaceae</taxon>
        <taxon>Nakamurella</taxon>
    </lineage>
</organism>
<dbReference type="EMBL" id="BMNA01000015">
    <property type="protein sequence ID" value="GGM15949.1"/>
    <property type="molecule type" value="Genomic_DNA"/>
</dbReference>
<gene>
    <name evidence="2" type="ORF">GCM10011594_39940</name>
</gene>
<protein>
    <submittedName>
        <fullName evidence="2">ATP/GTP-binding protein</fullName>
    </submittedName>
</protein>
<evidence type="ECO:0000313" key="2">
    <source>
        <dbReference type="EMBL" id="GGM15949.1"/>
    </source>
</evidence>
<reference evidence="2" key="2">
    <citation type="submission" date="2020-09" db="EMBL/GenBank/DDBJ databases">
        <authorList>
            <person name="Sun Q."/>
            <person name="Zhou Y."/>
        </authorList>
    </citation>
    <scope>NUCLEOTIDE SEQUENCE</scope>
    <source>
        <strain evidence="2">CGMCC 4.7308</strain>
    </source>
</reference>
<dbReference type="AlphaFoldDB" id="A0A917WM90"/>
<keyword evidence="3" id="KW-1185">Reference proteome</keyword>
<sequence length="830" mass="89801">MGLLRNAGSRWRRDGGPVATPTALAQGVSTGPGGTWAWAVIPPAATDELDSARLVAATAENAADLGRLLPPGADFHIKVQWGRWSGQDYLDQEWRPDLPDGAQQLLALQADRIDANDFPRRQVLIGVRMDVADTSLPAQLTARAKKATTGALSSGDAAQALAVSVKRVSGWLQRMGESSFRARPATTQELAWALRHDLRRVVDWLPDTPIASGGQLARLKSAQVLPGARHTEIGTDLGTRYLRLVIPTETGFPATGLELPGGEWLKHLDVLRSDDDPTAPPVEVSIRGRRPPKAEAVKTLSEALALAKEQERTAREGLAEEAPEQVALARSTLSARLLEVQSGLLDMVWDTPTWVVEAEDLDVLDRRTQALIDRYAGRGIKLWAPPHLQDLLWKETVLGDRRRVLEFAQFRPLSTLVGSWFHGGSQVGSATGSYVAANTGSTPGPVRTRITNAQLTRDAVTTVLVGSTGMAKSTSMCLMLVAEQLAVPSWAALPDMKGDLGGVPDYCEMYGGTVWRLSAEEQASGALDAFRYLQDDPQTAASYAVDDLTLMLPVQRRQLVEAPLRAAADSVAALSDPDQRSTHAIIEALHNSTDPHEQQLGRDLTSLARDPLARAVAGPPDLSATPIPTGPGFVYFKLNALRLPDPHTPEELWKPGGRLSAMFVQAVFTYLAHMSSQVRGIPKLLALPELHLITGFSYGTSLLERIARMGSANDTDLLLDTQATGDLLRIPGLVDQINSVFAFGARTDTEAADQARLLGLEPDRAVLDRQRGLRKGQCLYRDSQGQIAAIRFDRLTQQIAEVLDTTTKRHPTTVDTSTDGTTADPMEEAS</sequence>
<evidence type="ECO:0000313" key="3">
    <source>
        <dbReference type="Proteomes" id="UP000655208"/>
    </source>
</evidence>
<feature type="compositionally biased region" description="Low complexity" evidence="1">
    <location>
        <begin position="813"/>
        <end position="824"/>
    </location>
</feature>
<dbReference type="InterPro" id="IPR027417">
    <property type="entry name" value="P-loop_NTPase"/>
</dbReference>
<dbReference type="Proteomes" id="UP000655208">
    <property type="component" value="Unassembled WGS sequence"/>
</dbReference>
<dbReference type="Gene3D" id="3.40.50.300">
    <property type="entry name" value="P-loop containing nucleotide triphosphate hydrolases"/>
    <property type="match status" value="1"/>
</dbReference>
<accession>A0A917WM90</accession>
<dbReference type="Pfam" id="PF12846">
    <property type="entry name" value="AAA_10"/>
    <property type="match status" value="1"/>
</dbReference>
<name>A0A917WM90_9ACTN</name>
<comment type="caution">
    <text evidence="2">The sequence shown here is derived from an EMBL/GenBank/DDBJ whole genome shotgun (WGS) entry which is preliminary data.</text>
</comment>
<feature type="region of interest" description="Disordered" evidence="1">
    <location>
        <begin position="1"/>
        <end position="30"/>
    </location>
</feature>
<evidence type="ECO:0000256" key="1">
    <source>
        <dbReference type="SAM" id="MobiDB-lite"/>
    </source>
</evidence>
<feature type="region of interest" description="Disordered" evidence="1">
    <location>
        <begin position="806"/>
        <end position="830"/>
    </location>
</feature>
<reference evidence="2" key="1">
    <citation type="journal article" date="2014" name="Int. J. Syst. Evol. Microbiol.">
        <title>Complete genome sequence of Corynebacterium casei LMG S-19264T (=DSM 44701T), isolated from a smear-ripened cheese.</title>
        <authorList>
            <consortium name="US DOE Joint Genome Institute (JGI-PGF)"/>
            <person name="Walter F."/>
            <person name="Albersmeier A."/>
            <person name="Kalinowski J."/>
            <person name="Ruckert C."/>
        </authorList>
    </citation>
    <scope>NUCLEOTIDE SEQUENCE</scope>
    <source>
        <strain evidence="2">CGMCC 4.7308</strain>
    </source>
</reference>